<dbReference type="HAMAP" id="MF_00179">
    <property type="entry name" value="RibA"/>
    <property type="match status" value="1"/>
</dbReference>
<feature type="site" description="Essential for DHBP synthase activity" evidence="20">
    <location>
        <position position="167"/>
    </location>
</feature>
<dbReference type="GO" id="GO:0005829">
    <property type="term" value="C:cytosol"/>
    <property type="evidence" value="ECO:0007669"/>
    <property type="project" value="TreeGrafter"/>
</dbReference>
<evidence type="ECO:0000256" key="20">
    <source>
        <dbReference type="HAMAP-Rule" id="MF_01283"/>
    </source>
</evidence>
<feature type="binding site" evidence="20">
    <location>
        <position position="355"/>
    </location>
    <ligand>
        <name>GTP</name>
        <dbReference type="ChEBI" id="CHEBI:37565"/>
    </ligand>
</feature>
<comment type="similarity">
    <text evidence="6 20">In the N-terminal section; belongs to the DHBP synthase family.</text>
</comment>
<feature type="binding site" evidence="20">
    <location>
        <position position="260"/>
    </location>
    <ligand>
        <name>Zn(2+)</name>
        <dbReference type="ChEBI" id="CHEBI:29105"/>
        <note>catalytic</note>
    </ligand>
</feature>
<keyword evidence="15 20" id="KW-0464">Manganese</keyword>
<dbReference type="RefSeq" id="WP_037495316.1">
    <property type="nucleotide sequence ID" value="NZ_JJMU01000010.1"/>
</dbReference>
<feature type="binding site" evidence="20">
    <location>
        <position position="273"/>
    </location>
    <ligand>
        <name>Zn(2+)</name>
        <dbReference type="ChEBI" id="CHEBI:29105"/>
        <note>catalytic</note>
    </ligand>
</feature>
<dbReference type="AlphaFoldDB" id="A0A0B8T9X8"/>
<feature type="region of interest" description="DHBP synthase" evidence="20">
    <location>
        <begin position="1"/>
        <end position="204"/>
    </location>
</feature>
<feature type="binding site" evidence="20">
    <location>
        <begin position="143"/>
        <end position="147"/>
    </location>
    <ligand>
        <name>D-ribulose 5-phosphate</name>
        <dbReference type="ChEBI" id="CHEBI:58121"/>
    </ligand>
</feature>
<feature type="binding site" evidence="20">
    <location>
        <begin position="298"/>
        <end position="300"/>
    </location>
    <ligand>
        <name>GTP</name>
        <dbReference type="ChEBI" id="CHEBI:37565"/>
    </ligand>
</feature>
<dbReference type="EMBL" id="JJMU01000010">
    <property type="protein sequence ID" value="KGE15579.1"/>
    <property type="molecule type" value="Genomic_DNA"/>
</dbReference>
<comment type="similarity">
    <text evidence="7 20">In the C-terminal section; belongs to the GTP cyclohydrolase II family.</text>
</comment>
<dbReference type="InterPro" id="IPR017945">
    <property type="entry name" value="DHBP_synth_RibB-like_a/b_dom"/>
</dbReference>
<dbReference type="GO" id="GO:0005525">
    <property type="term" value="F:GTP binding"/>
    <property type="evidence" value="ECO:0007669"/>
    <property type="project" value="UniProtKB-KW"/>
</dbReference>
<dbReference type="Proteomes" id="UP000031802">
    <property type="component" value="Unassembled WGS sequence"/>
</dbReference>
<keyword evidence="23" id="KW-1185">Reference proteome</keyword>
<dbReference type="FunFam" id="3.90.870.10:FF:000001">
    <property type="entry name" value="Riboflavin biosynthesis protein RibBA"/>
    <property type="match status" value="1"/>
</dbReference>
<dbReference type="InterPro" id="IPR032677">
    <property type="entry name" value="GTP_cyclohydro_II"/>
</dbReference>
<dbReference type="GO" id="GO:0030145">
    <property type="term" value="F:manganese ion binding"/>
    <property type="evidence" value="ECO:0007669"/>
    <property type="project" value="UniProtKB-UniRule"/>
</dbReference>
<organism evidence="22 23">
    <name type="scientific">Sphingobacterium deserti</name>
    <dbReference type="NCBI Taxonomy" id="1229276"/>
    <lineage>
        <taxon>Bacteria</taxon>
        <taxon>Pseudomonadati</taxon>
        <taxon>Bacteroidota</taxon>
        <taxon>Sphingobacteriia</taxon>
        <taxon>Sphingobacteriales</taxon>
        <taxon>Sphingobacteriaceae</taxon>
        <taxon>Sphingobacterium</taxon>
    </lineage>
</organism>
<feature type="binding site" evidence="20">
    <location>
        <position position="271"/>
    </location>
    <ligand>
        <name>Zn(2+)</name>
        <dbReference type="ChEBI" id="CHEBI:29105"/>
        <note>catalytic</note>
    </ligand>
</feature>
<evidence type="ECO:0000256" key="7">
    <source>
        <dbReference type="ARBA" id="ARBA00008976"/>
    </source>
</evidence>
<sequence length="404" mass="44947">MDIRLNTIEEAIEDLKAGKVIIVVDDEDRENEGDFVTAARNATPEVINFMATHGRGLVCAPLTQERCAELNLGLMVGQNTAVYETNFTVSVDLQGYGCTTGISASDRSKTIKALIDPNIRPEELGRPGHIFPLIAKDGGVLRRTGHTEASVDLARLAGFEPAGVLVEILKDDGEMARLPDLMEVAKRFDLKIISIEDLIEYRLKHDSMIDEEETVNMPTQWGDFKLKAFTQKNTGEQHLALYKGEWDENEPILVRVHSSCITGDIFGSCRCDCGPQLHKAMQMIQEEGKGIVVYMNQEGRGIGLINKLHAYKLQEQGIDTVDANLQLGFKADLRDYGVGAQILRQMGVTKMRLMSNNPTKRAGLVGYGLEVVENVGIEIESNPFNEDYLRTKRDRMGHSIMKDH</sequence>
<dbReference type="InterPro" id="IPR000926">
    <property type="entry name" value="RibA"/>
</dbReference>
<comment type="cofactor">
    <cofactor evidence="20">
        <name>Zn(2+)</name>
        <dbReference type="ChEBI" id="CHEBI:29105"/>
    </cofactor>
    <text evidence="20">Binds 1 zinc ion per subunit.</text>
</comment>
<dbReference type="PANTHER" id="PTHR21327:SF18">
    <property type="entry name" value="3,4-DIHYDROXY-2-BUTANONE 4-PHOSPHATE SYNTHASE"/>
    <property type="match status" value="1"/>
</dbReference>
<feature type="active site" description="Proton acceptor; for GTP cyclohydrolase activity" evidence="20">
    <location>
        <position position="332"/>
    </location>
</feature>
<keyword evidence="8 20" id="KW-0686">Riboflavin biosynthesis</keyword>
<dbReference type="NCBIfam" id="NF006803">
    <property type="entry name" value="PRK09311.1"/>
    <property type="match status" value="1"/>
</dbReference>
<comment type="caution">
    <text evidence="22">The sequence shown here is derived from an EMBL/GenBank/DDBJ whole genome shotgun (WGS) entry which is preliminary data.</text>
</comment>
<feature type="active site" description="Nucleophile; for GTP cyclohydrolase activity" evidence="20">
    <location>
        <position position="334"/>
    </location>
</feature>
<keyword evidence="13 20" id="KW-0460">Magnesium</keyword>
<feature type="region of interest" description="GTP cyclohydrolase II" evidence="20">
    <location>
        <begin position="205"/>
        <end position="404"/>
    </location>
</feature>
<comment type="cofactor">
    <cofactor evidence="2">
        <name>Mn(2+)</name>
        <dbReference type="ChEBI" id="CHEBI:29035"/>
    </cofactor>
</comment>
<feature type="binding site" evidence="20">
    <location>
        <position position="276"/>
    </location>
    <ligand>
        <name>GTP</name>
        <dbReference type="ChEBI" id="CHEBI:37565"/>
    </ligand>
</feature>
<evidence type="ECO:0000313" key="23">
    <source>
        <dbReference type="Proteomes" id="UP000031802"/>
    </source>
</evidence>
<gene>
    <name evidence="20" type="primary">ribBA</name>
    <name evidence="22" type="ORF">DI53_0683</name>
</gene>
<dbReference type="Pfam" id="PF00925">
    <property type="entry name" value="GTP_cyclohydro2"/>
    <property type="match status" value="1"/>
</dbReference>
<evidence type="ECO:0000256" key="19">
    <source>
        <dbReference type="ARBA" id="ARBA00049295"/>
    </source>
</evidence>
<reference evidence="23" key="1">
    <citation type="submission" date="2014-04" db="EMBL/GenBank/DDBJ databases">
        <title>Whole-Genome optical mapping and complete genome sequence of Sphingobacterium deserti sp. nov., a new spaces isolated from desert in the west of China.</title>
        <authorList>
            <person name="Teng C."/>
            <person name="Zhou Z."/>
            <person name="Li X."/>
            <person name="Chen M."/>
            <person name="Lin M."/>
            <person name="Wang L."/>
            <person name="Su S."/>
            <person name="Zhang C."/>
            <person name="Zhang W."/>
        </authorList>
    </citation>
    <scope>NUCLEOTIDE SEQUENCE [LARGE SCALE GENOMIC DNA]</scope>
    <source>
        <strain evidence="23">ACCC05744</strain>
    </source>
</reference>
<dbReference type="CDD" id="cd00641">
    <property type="entry name" value="GTP_cyclohydro2"/>
    <property type="match status" value="1"/>
</dbReference>
<evidence type="ECO:0000256" key="9">
    <source>
        <dbReference type="ARBA" id="ARBA00022723"/>
    </source>
</evidence>
<dbReference type="SUPFAM" id="SSF55821">
    <property type="entry name" value="YrdC/RibB"/>
    <property type="match status" value="1"/>
</dbReference>
<evidence type="ECO:0000256" key="8">
    <source>
        <dbReference type="ARBA" id="ARBA00022619"/>
    </source>
</evidence>
<comment type="cofactor">
    <cofactor evidence="20">
        <name>Mg(2+)</name>
        <dbReference type="ChEBI" id="CHEBI:18420"/>
    </cofactor>
    <cofactor evidence="20">
        <name>Mn(2+)</name>
        <dbReference type="ChEBI" id="CHEBI:29035"/>
    </cofactor>
    <text evidence="20">Binds 2 divalent metal cations per subunit. Magnesium or manganese.</text>
</comment>
<comment type="function">
    <text evidence="3 20">Catalyzes the conversion of D-ribulose 5-phosphate to formate and 3,4-dihydroxy-2-butanone 4-phosphate.</text>
</comment>
<dbReference type="InterPro" id="IPR016299">
    <property type="entry name" value="Riboflavin_synth_RibBA"/>
</dbReference>
<name>A0A0B8T9X8_9SPHI</name>
<evidence type="ECO:0000256" key="3">
    <source>
        <dbReference type="ARBA" id="ARBA00002284"/>
    </source>
</evidence>
<dbReference type="GO" id="GO:0003935">
    <property type="term" value="F:GTP cyclohydrolase II activity"/>
    <property type="evidence" value="ECO:0007669"/>
    <property type="project" value="UniProtKB-UniRule"/>
</dbReference>
<evidence type="ECO:0000313" key="22">
    <source>
        <dbReference type="EMBL" id="KGE15579.1"/>
    </source>
</evidence>
<dbReference type="GO" id="GO:0008686">
    <property type="term" value="F:3,4-dihydroxy-2-butanone-4-phosphate synthase activity"/>
    <property type="evidence" value="ECO:0007669"/>
    <property type="project" value="UniProtKB-UniRule"/>
</dbReference>
<dbReference type="eggNOG" id="COG0807">
    <property type="taxonomic scope" value="Bacteria"/>
</dbReference>
<keyword evidence="11 20" id="KW-0378">Hydrolase</keyword>
<feature type="binding site" evidence="20">
    <location>
        <begin position="255"/>
        <end position="259"/>
    </location>
    <ligand>
        <name>GTP</name>
        <dbReference type="ChEBI" id="CHEBI:37565"/>
    </ligand>
</feature>
<comment type="catalytic activity">
    <reaction evidence="1 20">
        <text>D-ribulose 5-phosphate = (2S)-2-hydroxy-3-oxobutyl phosphate + formate + H(+)</text>
        <dbReference type="Rhea" id="RHEA:18457"/>
        <dbReference type="ChEBI" id="CHEBI:15378"/>
        <dbReference type="ChEBI" id="CHEBI:15740"/>
        <dbReference type="ChEBI" id="CHEBI:58121"/>
        <dbReference type="ChEBI" id="CHEBI:58830"/>
        <dbReference type="EC" id="4.1.99.12"/>
    </reaction>
</comment>
<evidence type="ECO:0000259" key="21">
    <source>
        <dbReference type="Pfam" id="PF00925"/>
    </source>
</evidence>
<evidence type="ECO:0000256" key="15">
    <source>
        <dbReference type="ARBA" id="ARBA00023211"/>
    </source>
</evidence>
<dbReference type="InterPro" id="IPR000422">
    <property type="entry name" value="DHBP_synthase_RibB"/>
</dbReference>
<dbReference type="EC" id="4.1.99.12" evidence="20"/>
<feature type="binding site" evidence="20">
    <location>
        <position position="360"/>
    </location>
    <ligand>
        <name>GTP</name>
        <dbReference type="ChEBI" id="CHEBI:37565"/>
    </ligand>
</feature>
<keyword evidence="17 20" id="KW-0511">Multifunctional enzyme</keyword>
<comment type="function">
    <text evidence="18 20">Catalyzes the conversion of GTP to 2,5-diamino-6-ribosylamino-4(3H)-pyrimidinone 5'-phosphate (DARP), formate and pyrophosphate.</text>
</comment>
<feature type="binding site" evidence="20">
    <location>
        <position position="30"/>
    </location>
    <ligand>
        <name>Mg(2+)</name>
        <dbReference type="ChEBI" id="CHEBI:18420"/>
        <label>1</label>
    </ligand>
</feature>
<dbReference type="HAMAP" id="MF_01283">
    <property type="entry name" value="RibBA"/>
    <property type="match status" value="1"/>
</dbReference>
<feature type="binding site" evidence="20">
    <location>
        <position position="34"/>
    </location>
    <ligand>
        <name>D-ribulose 5-phosphate</name>
        <dbReference type="ChEBI" id="CHEBI:58121"/>
    </ligand>
</feature>
<dbReference type="PIRSF" id="PIRSF001259">
    <property type="entry name" value="RibA"/>
    <property type="match status" value="1"/>
</dbReference>
<feature type="binding site" evidence="20">
    <location>
        <position position="146"/>
    </location>
    <ligand>
        <name>Mg(2+)</name>
        <dbReference type="ChEBI" id="CHEBI:18420"/>
        <label>2</label>
    </ligand>
</feature>
<evidence type="ECO:0000256" key="10">
    <source>
        <dbReference type="ARBA" id="ARBA00022741"/>
    </source>
</evidence>
<feature type="site" description="Essential for DHBP synthase activity" evidence="20">
    <location>
        <position position="129"/>
    </location>
</feature>
<dbReference type="STRING" id="1229276.DI53_0683"/>
<evidence type="ECO:0000256" key="16">
    <source>
        <dbReference type="ARBA" id="ARBA00023239"/>
    </source>
</evidence>
<dbReference type="GO" id="GO:0009231">
    <property type="term" value="P:riboflavin biosynthetic process"/>
    <property type="evidence" value="ECO:0007669"/>
    <property type="project" value="UniProtKB-UniRule"/>
</dbReference>
<dbReference type="Gene3D" id="3.40.50.10990">
    <property type="entry name" value="GTP cyclohydrolase II"/>
    <property type="match status" value="1"/>
</dbReference>
<keyword evidence="10 20" id="KW-0547">Nucleotide-binding</keyword>
<evidence type="ECO:0000256" key="12">
    <source>
        <dbReference type="ARBA" id="ARBA00022833"/>
    </source>
</evidence>
<protein>
    <recommendedName>
        <fullName evidence="20">Riboflavin biosynthesis protein RibBA</fullName>
    </recommendedName>
    <domain>
        <recommendedName>
            <fullName evidence="20">3,4-dihydroxy-2-butanone 4-phosphate synthase</fullName>
            <shortName evidence="20">DHBP synthase</shortName>
            <ecNumber evidence="20">4.1.99.12</ecNumber>
        </recommendedName>
    </domain>
    <domain>
        <recommendedName>
            <fullName evidence="20">GTP cyclohydrolase-2</fullName>
            <ecNumber evidence="20">3.5.4.25</ecNumber>
        </recommendedName>
        <alternativeName>
            <fullName evidence="20">GTP cyclohydrolase II</fullName>
        </alternativeName>
    </domain>
</protein>
<keyword evidence="16 20" id="KW-0456">Lyase</keyword>
<evidence type="ECO:0000256" key="18">
    <source>
        <dbReference type="ARBA" id="ARBA00043932"/>
    </source>
</evidence>
<dbReference type="InterPro" id="IPR036144">
    <property type="entry name" value="RibA-like_sf"/>
</dbReference>
<comment type="catalytic activity">
    <reaction evidence="19 20">
        <text>GTP + 4 H2O = 2,5-diamino-6-hydroxy-4-(5-phosphoribosylamino)-pyrimidine + formate + 2 phosphate + 3 H(+)</text>
        <dbReference type="Rhea" id="RHEA:23704"/>
        <dbReference type="ChEBI" id="CHEBI:15377"/>
        <dbReference type="ChEBI" id="CHEBI:15378"/>
        <dbReference type="ChEBI" id="CHEBI:15740"/>
        <dbReference type="ChEBI" id="CHEBI:37565"/>
        <dbReference type="ChEBI" id="CHEBI:43474"/>
        <dbReference type="ChEBI" id="CHEBI:58614"/>
        <dbReference type="EC" id="3.5.4.25"/>
    </reaction>
</comment>
<dbReference type="Gene3D" id="3.90.870.10">
    <property type="entry name" value="DHBP synthase"/>
    <property type="match status" value="1"/>
</dbReference>
<keyword evidence="12 20" id="KW-0862">Zinc</keyword>
<reference evidence="22 23" key="2">
    <citation type="journal article" date="2015" name="PLoS ONE">
        <title>Whole-Genome Optical Mapping and Finished Genome Sequence of Sphingobacterium deserti sp. nov., a New Species Isolated from the Western Desert of China.</title>
        <authorList>
            <person name="Teng C."/>
            <person name="Zhou Z."/>
            <person name="Molnar I."/>
            <person name="Li X."/>
            <person name="Tang R."/>
            <person name="Chen M."/>
            <person name="Wang L."/>
            <person name="Su S."/>
            <person name="Zhang W."/>
            <person name="Lin M."/>
        </authorList>
    </citation>
    <scope>NUCLEOTIDE SEQUENCE [LARGE SCALE GENOMIC DNA]</scope>
    <source>
        <strain evidence="23">ACCC05744</strain>
    </source>
</reference>
<dbReference type="GO" id="GO:0000287">
    <property type="term" value="F:magnesium ion binding"/>
    <property type="evidence" value="ECO:0007669"/>
    <property type="project" value="UniProtKB-UniRule"/>
</dbReference>
<feature type="domain" description="GTP cyclohydrolase II" evidence="21">
    <location>
        <begin position="213"/>
        <end position="375"/>
    </location>
</feature>
<dbReference type="PATRIC" id="fig|1229276.3.peg.706"/>
<dbReference type="eggNOG" id="COG0108">
    <property type="taxonomic scope" value="Bacteria"/>
</dbReference>
<feature type="binding site" evidence="20">
    <location>
        <position position="320"/>
    </location>
    <ligand>
        <name>GTP</name>
        <dbReference type="ChEBI" id="CHEBI:37565"/>
    </ligand>
</feature>
<evidence type="ECO:0000256" key="1">
    <source>
        <dbReference type="ARBA" id="ARBA00000141"/>
    </source>
</evidence>
<evidence type="ECO:0000256" key="14">
    <source>
        <dbReference type="ARBA" id="ARBA00023134"/>
    </source>
</evidence>
<dbReference type="NCBIfam" id="TIGR00506">
    <property type="entry name" value="ribB"/>
    <property type="match status" value="1"/>
</dbReference>
<feature type="binding site" evidence="20">
    <location>
        <position position="167"/>
    </location>
    <ligand>
        <name>D-ribulose 5-phosphate</name>
        <dbReference type="ChEBI" id="CHEBI:58121"/>
    </ligand>
</feature>
<dbReference type="SUPFAM" id="SSF142695">
    <property type="entry name" value="RibA-like"/>
    <property type="match status" value="1"/>
</dbReference>
<dbReference type="OrthoDB" id="9793111at2"/>
<dbReference type="FunFam" id="3.40.50.10990:FF:000001">
    <property type="entry name" value="Riboflavin biosynthesis protein RibBA"/>
    <property type="match status" value="1"/>
</dbReference>
<keyword evidence="14 20" id="KW-0342">GTP-binding</keyword>
<comment type="pathway">
    <text evidence="4 20">Cofactor biosynthesis; riboflavin biosynthesis; 5-amino-6-(D-ribitylamino)uracil from GTP: step 1/4.</text>
</comment>
<evidence type="ECO:0000256" key="6">
    <source>
        <dbReference type="ARBA" id="ARBA00005520"/>
    </source>
</evidence>
<evidence type="ECO:0000256" key="4">
    <source>
        <dbReference type="ARBA" id="ARBA00004853"/>
    </source>
</evidence>
<dbReference type="NCBIfam" id="TIGR00505">
    <property type="entry name" value="ribA"/>
    <property type="match status" value="1"/>
</dbReference>
<evidence type="ECO:0000256" key="13">
    <source>
        <dbReference type="ARBA" id="ARBA00022842"/>
    </source>
</evidence>
<accession>A0A0B8T9X8</accession>
<evidence type="ECO:0000256" key="17">
    <source>
        <dbReference type="ARBA" id="ARBA00023268"/>
    </source>
</evidence>
<comment type="pathway">
    <text evidence="5 20">Cofactor biosynthesis; riboflavin biosynthesis; 2-hydroxy-3-oxobutyl phosphate from D-ribulose 5-phosphate: step 1/1.</text>
</comment>
<feature type="binding site" evidence="20">
    <location>
        <begin position="29"/>
        <end position="30"/>
    </location>
    <ligand>
        <name>D-ribulose 5-phosphate</name>
        <dbReference type="ChEBI" id="CHEBI:58121"/>
    </ligand>
</feature>
<proteinExistence type="inferred from homology"/>
<dbReference type="PANTHER" id="PTHR21327">
    <property type="entry name" value="GTP CYCLOHYDROLASE II-RELATED"/>
    <property type="match status" value="1"/>
</dbReference>
<dbReference type="NCBIfam" id="NF001591">
    <property type="entry name" value="PRK00393.1"/>
    <property type="match status" value="1"/>
</dbReference>
<dbReference type="GO" id="GO:0008270">
    <property type="term" value="F:zinc ion binding"/>
    <property type="evidence" value="ECO:0007669"/>
    <property type="project" value="UniProtKB-UniRule"/>
</dbReference>
<evidence type="ECO:0000256" key="11">
    <source>
        <dbReference type="ARBA" id="ARBA00022801"/>
    </source>
</evidence>
<dbReference type="EC" id="3.5.4.25" evidence="20"/>
<dbReference type="UniPathway" id="UPA00275">
    <property type="reaction ID" value="UER00399"/>
</dbReference>
<feature type="binding site" evidence="20">
    <location>
        <position position="30"/>
    </location>
    <ligand>
        <name>Mg(2+)</name>
        <dbReference type="ChEBI" id="CHEBI:18420"/>
        <label>2</label>
    </ligand>
</feature>
<keyword evidence="9 20" id="KW-0479">Metal-binding</keyword>
<dbReference type="HAMAP" id="MF_00180">
    <property type="entry name" value="RibB"/>
    <property type="match status" value="1"/>
</dbReference>
<evidence type="ECO:0000256" key="5">
    <source>
        <dbReference type="ARBA" id="ARBA00004904"/>
    </source>
</evidence>
<evidence type="ECO:0000256" key="2">
    <source>
        <dbReference type="ARBA" id="ARBA00001936"/>
    </source>
</evidence>
<dbReference type="Pfam" id="PF00926">
    <property type="entry name" value="DHBP_synthase"/>
    <property type="match status" value="1"/>
</dbReference>